<dbReference type="EMBL" id="JQCE01000019">
    <property type="protein sequence ID" value="KRO17337.1"/>
    <property type="molecule type" value="Genomic_DNA"/>
</dbReference>
<dbReference type="InterPro" id="IPR008840">
    <property type="entry name" value="Sipho_Gp157"/>
</dbReference>
<evidence type="ECO:0000313" key="3">
    <source>
        <dbReference type="Proteomes" id="UP000050969"/>
    </source>
</evidence>
<dbReference type="AlphaFoldDB" id="A0A0R2MV95"/>
<feature type="coiled-coil region" evidence="1">
    <location>
        <begin position="52"/>
        <end position="93"/>
    </location>
</feature>
<accession>A0A0R2MV95</accession>
<keyword evidence="3" id="KW-1185">Reference proteome</keyword>
<proteinExistence type="predicted"/>
<dbReference type="Pfam" id="PF05565">
    <property type="entry name" value="Sipho_Gp157"/>
    <property type="match status" value="1"/>
</dbReference>
<dbReference type="PATRIC" id="fig|1293598.4.peg.387"/>
<sequence length="165" mass="18521">MFMATLYSLTANYDKLLQLMQDGDIDPEVLSDTLASLDDAIEDKADGYAKIIADLKGQSDTIKAEAQRLRERAQSIDNNIKWLKQRLQDAMEQTGKTKFKTPYFSFGIQNNPPAVDLVDESKLPVSYLVHVDEWHPDKAKIKDALKGGKEVPGAILKQGQSLRIR</sequence>
<dbReference type="Proteomes" id="UP000050969">
    <property type="component" value="Unassembled WGS sequence"/>
</dbReference>
<evidence type="ECO:0000313" key="2">
    <source>
        <dbReference type="EMBL" id="KRO17337.1"/>
    </source>
</evidence>
<gene>
    <name evidence="2" type="ORF">IV56_GL000356</name>
</gene>
<reference evidence="2 3" key="1">
    <citation type="journal article" date="2015" name="Genome Announc.">
        <title>Expanding the biotechnology potential of lactobacilli through comparative genomics of 213 strains and associated genera.</title>
        <authorList>
            <person name="Sun Z."/>
            <person name="Harris H.M."/>
            <person name="McCann A."/>
            <person name="Guo C."/>
            <person name="Argimon S."/>
            <person name="Zhang W."/>
            <person name="Yang X."/>
            <person name="Jeffery I.B."/>
            <person name="Cooney J.C."/>
            <person name="Kagawa T.F."/>
            <person name="Liu W."/>
            <person name="Song Y."/>
            <person name="Salvetti E."/>
            <person name="Wrobel A."/>
            <person name="Rasinkangas P."/>
            <person name="Parkhill J."/>
            <person name="Rea M.C."/>
            <person name="O'Sullivan O."/>
            <person name="Ritari J."/>
            <person name="Douillard F.P."/>
            <person name="Paul Ross R."/>
            <person name="Yang R."/>
            <person name="Briner A.E."/>
            <person name="Felis G.E."/>
            <person name="de Vos W.M."/>
            <person name="Barrangou R."/>
            <person name="Klaenhammer T.R."/>
            <person name="Caufield P.W."/>
            <person name="Cui Y."/>
            <person name="Zhang H."/>
            <person name="O'Toole P.W."/>
        </authorList>
    </citation>
    <scope>NUCLEOTIDE SEQUENCE [LARGE SCALE GENOMIC DNA]</scope>
    <source>
        <strain evidence="2 3">DSM 24301</strain>
    </source>
</reference>
<comment type="caution">
    <text evidence="2">The sequence shown here is derived from an EMBL/GenBank/DDBJ whole genome shotgun (WGS) entry which is preliminary data.</text>
</comment>
<organism evidence="2 3">
    <name type="scientific">Lacticaseibacillus saniviri JCM 17471 = DSM 24301</name>
    <dbReference type="NCBI Taxonomy" id="1293598"/>
    <lineage>
        <taxon>Bacteria</taxon>
        <taxon>Bacillati</taxon>
        <taxon>Bacillota</taxon>
        <taxon>Bacilli</taxon>
        <taxon>Lactobacillales</taxon>
        <taxon>Lactobacillaceae</taxon>
        <taxon>Lacticaseibacillus</taxon>
    </lineage>
</organism>
<dbReference type="STRING" id="1293598.IV56_GL000356"/>
<evidence type="ECO:0000256" key="1">
    <source>
        <dbReference type="SAM" id="Coils"/>
    </source>
</evidence>
<name>A0A0R2MV95_9LACO</name>
<keyword evidence="1" id="KW-0175">Coiled coil</keyword>
<protein>
    <recommendedName>
        <fullName evidence="4">Siphovirus Gp157 family protein</fullName>
    </recommendedName>
</protein>
<evidence type="ECO:0008006" key="4">
    <source>
        <dbReference type="Google" id="ProtNLM"/>
    </source>
</evidence>